<comment type="caution">
    <text evidence="1">The sequence shown here is derived from an EMBL/GenBank/DDBJ whole genome shotgun (WGS) entry which is preliminary data.</text>
</comment>
<dbReference type="RefSeq" id="WP_042748984.1">
    <property type="nucleotide sequence ID" value="NZ_AZSI01000204.1"/>
</dbReference>
<dbReference type="AlphaFoldDB" id="A0A084A7F1"/>
<dbReference type="EMBL" id="AZSI01000204">
    <property type="protein sequence ID" value="KEY61230.1"/>
    <property type="molecule type" value="Genomic_DNA"/>
</dbReference>
<proteinExistence type="predicted"/>
<dbReference type="Proteomes" id="UP000028401">
    <property type="component" value="Unassembled WGS sequence"/>
</dbReference>
<evidence type="ECO:0000313" key="2">
    <source>
        <dbReference type="Proteomes" id="UP000028401"/>
    </source>
</evidence>
<sequence length="205" mass="23704">MIQISLTQFLDYSAKVSTIAKINKVKEIKRSPDYHPAFDYWKPLRDAIKKIHEQGQPIENLKKLLSTVDEKKVKNYTRAINTYISFVKRNQVEYFSVGKASWNMNDELYVSSSPELGLIINGKKYYVKNYYKKHDDKTKVILKNINSTLTLMSLSKPNFEVDPDATFAVINFQNGKLIEAKAPSSDNLLELEIEAENFINIWNKS</sequence>
<evidence type="ECO:0000313" key="1">
    <source>
        <dbReference type="EMBL" id="KEY61230.1"/>
    </source>
</evidence>
<reference evidence="1 2" key="1">
    <citation type="submission" date="2014-06" db="EMBL/GenBank/DDBJ databases">
        <title>Draft genome sequence of the putrescine producing strain Lactococcus lactis subsp cremoris GE214.</title>
        <authorList>
            <person name="Ladero V."/>
            <person name="Linares D.M."/>
            <person name="del Rio B."/>
            <person name="Mayo B."/>
            <person name="Martin M.C."/>
            <person name="Fernandez M."/>
            <person name="Alvarez M.A."/>
        </authorList>
    </citation>
    <scope>NUCLEOTIDE SEQUENCE [LARGE SCALE GENOMIC DNA]</scope>
    <source>
        <strain evidence="1 2">GE214</strain>
    </source>
</reference>
<dbReference type="PATRIC" id="fig|1415168.3.peg.2608"/>
<accession>A0A084A7F1</accession>
<gene>
    <name evidence="1" type="ORF">U725_02559</name>
</gene>
<protein>
    <submittedName>
        <fullName evidence="1">Uncharacterized protein</fullName>
    </submittedName>
</protein>
<organism evidence="1 2">
    <name type="scientific">Lactococcus cremoris subsp. cremoris GE214</name>
    <dbReference type="NCBI Taxonomy" id="1415168"/>
    <lineage>
        <taxon>Bacteria</taxon>
        <taxon>Bacillati</taxon>
        <taxon>Bacillota</taxon>
        <taxon>Bacilli</taxon>
        <taxon>Lactobacillales</taxon>
        <taxon>Streptococcaceae</taxon>
        <taxon>Lactococcus</taxon>
        <taxon>Lactococcus cremoris subsp. cremoris</taxon>
    </lineage>
</organism>
<name>A0A084A7F1_LACLC</name>